<reference evidence="1 2" key="1">
    <citation type="journal article" date="2022" name="DNA Res.">
        <title>Chromosomal-level genome assembly of the orchid tree Bauhinia variegata (Leguminosae; Cercidoideae) supports the allotetraploid origin hypothesis of Bauhinia.</title>
        <authorList>
            <person name="Zhong Y."/>
            <person name="Chen Y."/>
            <person name="Zheng D."/>
            <person name="Pang J."/>
            <person name="Liu Y."/>
            <person name="Luo S."/>
            <person name="Meng S."/>
            <person name="Qian L."/>
            <person name="Wei D."/>
            <person name="Dai S."/>
            <person name="Zhou R."/>
        </authorList>
    </citation>
    <scope>NUCLEOTIDE SEQUENCE [LARGE SCALE GENOMIC DNA]</scope>
    <source>
        <strain evidence="1">BV-YZ2020</strain>
    </source>
</reference>
<protein>
    <submittedName>
        <fullName evidence="1">Uncharacterized protein</fullName>
    </submittedName>
</protein>
<evidence type="ECO:0000313" key="1">
    <source>
        <dbReference type="EMBL" id="KAI4329457.1"/>
    </source>
</evidence>
<name>A0ACB9MZ36_BAUVA</name>
<comment type="caution">
    <text evidence="1">The sequence shown here is derived from an EMBL/GenBank/DDBJ whole genome shotgun (WGS) entry which is preliminary data.</text>
</comment>
<evidence type="ECO:0000313" key="2">
    <source>
        <dbReference type="Proteomes" id="UP000828941"/>
    </source>
</evidence>
<sequence>MEGSKILTKASRSLSFWEGLRSTYSATCKIKRLVRHARFFPPNIDFRRGDKAEALAKSLGNSKATVEDSARSAAKIAGETVKRS</sequence>
<organism evidence="1 2">
    <name type="scientific">Bauhinia variegata</name>
    <name type="common">Purple orchid tree</name>
    <name type="synonym">Phanera variegata</name>
    <dbReference type="NCBI Taxonomy" id="167791"/>
    <lineage>
        <taxon>Eukaryota</taxon>
        <taxon>Viridiplantae</taxon>
        <taxon>Streptophyta</taxon>
        <taxon>Embryophyta</taxon>
        <taxon>Tracheophyta</taxon>
        <taxon>Spermatophyta</taxon>
        <taxon>Magnoliopsida</taxon>
        <taxon>eudicotyledons</taxon>
        <taxon>Gunneridae</taxon>
        <taxon>Pentapetalae</taxon>
        <taxon>rosids</taxon>
        <taxon>fabids</taxon>
        <taxon>Fabales</taxon>
        <taxon>Fabaceae</taxon>
        <taxon>Cercidoideae</taxon>
        <taxon>Cercideae</taxon>
        <taxon>Bauhiniinae</taxon>
        <taxon>Bauhinia</taxon>
    </lineage>
</organism>
<keyword evidence="2" id="KW-1185">Reference proteome</keyword>
<dbReference type="Proteomes" id="UP000828941">
    <property type="component" value="Chromosome 8"/>
</dbReference>
<proteinExistence type="predicted"/>
<dbReference type="EMBL" id="CM039433">
    <property type="protein sequence ID" value="KAI4329457.1"/>
    <property type="molecule type" value="Genomic_DNA"/>
</dbReference>
<accession>A0ACB9MZ36</accession>
<gene>
    <name evidence="1" type="ORF">L6164_021718</name>
</gene>